<keyword evidence="4" id="KW-1185">Reference proteome</keyword>
<dbReference type="EMBL" id="JBBJCI010000164">
    <property type="protein sequence ID" value="KAK7241698.1"/>
    <property type="molecule type" value="Genomic_DNA"/>
</dbReference>
<evidence type="ECO:0000313" key="4">
    <source>
        <dbReference type="Proteomes" id="UP001363151"/>
    </source>
</evidence>
<evidence type="ECO:0000313" key="3">
    <source>
        <dbReference type="EMBL" id="KAK7241698.1"/>
    </source>
</evidence>
<dbReference type="PROSITE" id="PS50802">
    <property type="entry name" value="OTU"/>
    <property type="match status" value="1"/>
</dbReference>
<evidence type="ECO:0000259" key="2">
    <source>
        <dbReference type="PROSITE" id="PS50802"/>
    </source>
</evidence>
<proteinExistence type="predicted"/>
<dbReference type="InterPro" id="IPR003323">
    <property type="entry name" value="OTU_dom"/>
</dbReference>
<dbReference type="Proteomes" id="UP001363151">
    <property type="component" value="Unassembled WGS sequence"/>
</dbReference>
<feature type="domain" description="OTU" evidence="2">
    <location>
        <begin position="91"/>
        <end position="230"/>
    </location>
</feature>
<protein>
    <submittedName>
        <fullName evidence="3">OTU-like cysteine protease</fullName>
    </submittedName>
</protein>
<dbReference type="PANTHER" id="PTHR12419">
    <property type="entry name" value="OTU DOMAIN CONTAINING PROTEIN"/>
    <property type="match status" value="1"/>
</dbReference>
<evidence type="ECO:0000256" key="1">
    <source>
        <dbReference type="SAM" id="MobiDB-lite"/>
    </source>
</evidence>
<dbReference type="InterPro" id="IPR050704">
    <property type="entry name" value="Peptidase_C85-like"/>
</dbReference>
<organism evidence="3 4">
    <name type="scientific">Aureococcus anophagefferens</name>
    <name type="common">Harmful bloom alga</name>
    <dbReference type="NCBI Taxonomy" id="44056"/>
    <lineage>
        <taxon>Eukaryota</taxon>
        <taxon>Sar</taxon>
        <taxon>Stramenopiles</taxon>
        <taxon>Ochrophyta</taxon>
        <taxon>Pelagophyceae</taxon>
        <taxon>Pelagomonadales</taxon>
        <taxon>Pelagomonadaceae</taxon>
        <taxon>Aureococcus</taxon>
    </lineage>
</organism>
<dbReference type="CDD" id="cd22751">
    <property type="entry name" value="OTU_plant_OTU9-like"/>
    <property type="match status" value="1"/>
</dbReference>
<name>A0ABR1FZJ8_AURAN</name>
<sequence length="240" mass="27017">MQRGPAKVDRRDYDEKLLAVIERDSGSRVSVNLTPEPSLERVPSRLSRTSSARKPLRSASWRAPMDKNLSREDAIVRHASVLGARLARLGLREREAKADGNCQFRALSFELFGTSEHFGHVRETVARLMQRKRDEFEPYVEGPWDDYVAALTNASSWGDELTLQASAEAWDVVVHVVTSSDEHYYLMYGTPAPSPRALFTPRAARRKRTAQRHCFLTYTAPVHYNVLSAEPVPPGGDVLL</sequence>
<dbReference type="Gene3D" id="3.90.70.80">
    <property type="match status" value="1"/>
</dbReference>
<gene>
    <name evidence="3" type="ORF">SO694_00070158</name>
</gene>
<dbReference type="InterPro" id="IPR038765">
    <property type="entry name" value="Papain-like_cys_pep_sf"/>
</dbReference>
<feature type="region of interest" description="Disordered" evidence="1">
    <location>
        <begin position="25"/>
        <end position="59"/>
    </location>
</feature>
<dbReference type="SUPFAM" id="SSF54001">
    <property type="entry name" value="Cysteine proteinases"/>
    <property type="match status" value="1"/>
</dbReference>
<comment type="caution">
    <text evidence="3">The sequence shown here is derived from an EMBL/GenBank/DDBJ whole genome shotgun (WGS) entry which is preliminary data.</text>
</comment>
<accession>A0ABR1FZJ8</accession>
<dbReference type="Pfam" id="PF02338">
    <property type="entry name" value="OTU"/>
    <property type="match status" value="1"/>
</dbReference>
<dbReference type="PANTHER" id="PTHR12419:SF11">
    <property type="entry name" value="OTU DOMAIN-CONTAINING PROTEIN DDB_G0284757"/>
    <property type="match status" value="1"/>
</dbReference>
<reference evidence="3 4" key="1">
    <citation type="submission" date="2024-03" db="EMBL/GenBank/DDBJ databases">
        <title>Aureococcus anophagefferens CCMP1851 and Kratosvirus quantuckense: Draft genome of a second virus-susceptible host strain in the model system.</title>
        <authorList>
            <person name="Chase E."/>
            <person name="Truchon A.R."/>
            <person name="Schepens W."/>
            <person name="Wilhelm S.W."/>
        </authorList>
    </citation>
    <scope>NUCLEOTIDE SEQUENCE [LARGE SCALE GENOMIC DNA]</scope>
    <source>
        <strain evidence="3 4">CCMP1851</strain>
    </source>
</reference>